<gene>
    <name evidence="10" type="ORF">L3081_09040</name>
</gene>
<keyword evidence="5 7" id="KW-0472">Membrane</keyword>
<evidence type="ECO:0000256" key="2">
    <source>
        <dbReference type="ARBA" id="ARBA00022475"/>
    </source>
</evidence>
<proteinExistence type="predicted"/>
<dbReference type="InterPro" id="IPR003856">
    <property type="entry name" value="LPS_length_determ_N"/>
</dbReference>
<dbReference type="InterPro" id="IPR032807">
    <property type="entry name" value="GNVR"/>
</dbReference>
<evidence type="ECO:0000256" key="5">
    <source>
        <dbReference type="ARBA" id="ARBA00023136"/>
    </source>
</evidence>
<keyword evidence="4 7" id="KW-1133">Transmembrane helix</keyword>
<comment type="subcellular location">
    <subcellularLocation>
        <location evidence="1">Cell membrane</location>
        <topology evidence="1">Multi-pass membrane protein</topology>
    </subcellularLocation>
</comment>
<keyword evidence="3 7" id="KW-0812">Transmembrane</keyword>
<dbReference type="Pfam" id="PF13807">
    <property type="entry name" value="GNVR"/>
    <property type="match status" value="1"/>
</dbReference>
<dbReference type="PANTHER" id="PTHR32309">
    <property type="entry name" value="TYROSINE-PROTEIN KINASE"/>
    <property type="match status" value="1"/>
</dbReference>
<evidence type="ECO:0000256" key="3">
    <source>
        <dbReference type="ARBA" id="ARBA00022692"/>
    </source>
</evidence>
<evidence type="ECO:0000313" key="10">
    <source>
        <dbReference type="EMBL" id="MCI2283509.1"/>
    </source>
</evidence>
<feature type="compositionally biased region" description="Polar residues" evidence="6">
    <location>
        <begin position="1"/>
        <end position="16"/>
    </location>
</feature>
<dbReference type="InterPro" id="IPR050445">
    <property type="entry name" value="Bact_polysacc_biosynth/exp"/>
</dbReference>
<feature type="transmembrane region" description="Helical" evidence="7">
    <location>
        <begin position="94"/>
        <end position="113"/>
    </location>
</feature>
<evidence type="ECO:0000256" key="7">
    <source>
        <dbReference type="SAM" id="Phobius"/>
    </source>
</evidence>
<organism evidence="10 11">
    <name type="scientific">Colwellia maritima</name>
    <dbReference type="NCBI Taxonomy" id="2912588"/>
    <lineage>
        <taxon>Bacteria</taxon>
        <taxon>Pseudomonadati</taxon>
        <taxon>Pseudomonadota</taxon>
        <taxon>Gammaproteobacteria</taxon>
        <taxon>Alteromonadales</taxon>
        <taxon>Colwelliaceae</taxon>
        <taxon>Colwellia</taxon>
    </lineage>
</organism>
<dbReference type="RefSeq" id="WP_242285039.1">
    <property type="nucleotide sequence ID" value="NZ_JAKKSL010000001.1"/>
</dbReference>
<evidence type="ECO:0000256" key="4">
    <source>
        <dbReference type="ARBA" id="ARBA00022989"/>
    </source>
</evidence>
<protein>
    <submittedName>
        <fullName evidence="10">Wzz/FepE/Etk N-terminal domain-containing protein</fullName>
    </submittedName>
</protein>
<feature type="compositionally biased region" description="Polar residues" evidence="6">
    <location>
        <begin position="42"/>
        <end position="52"/>
    </location>
</feature>
<sequence length="383" mass="42596">MSNNLDKSINNNSIDNATVSSTDSATDTSSDSSVKHSDKQHQAPQGNANPVENTFTTDAVLQQQMLLMQMQQNQSKSDEINLDELWRVIWAGKLTIILISIVFAIATIFYALAQPNIYKASTIVAPVSNEAGAGGLSALAGQFGGLASMAGINLGAGQSDKTDLALEIIKSRSFIQRFIAKYELLVPLMAAEGWDMTTNTLIIDQAIYDPDNKKWKREVKLPKKAEPSYWEAFVVFSNLLSVSQDKSSSMITIDLEYFSPFMAQQWLTWLVNDVNEYMREQDKKEAQDSINYLTTQLKETKVASMETVFYQLIEEQTKNMMLTQVKTEYVLKTVDPAQVPEEKAKPKRALIVVLGTVLGGLISLIIIFVRHFATKNKTAVVNT</sequence>
<dbReference type="Pfam" id="PF02706">
    <property type="entry name" value="Wzz"/>
    <property type="match status" value="1"/>
</dbReference>
<dbReference type="EMBL" id="JAKKSL010000001">
    <property type="protein sequence ID" value="MCI2283509.1"/>
    <property type="molecule type" value="Genomic_DNA"/>
</dbReference>
<evidence type="ECO:0000313" key="11">
    <source>
        <dbReference type="Proteomes" id="UP001139646"/>
    </source>
</evidence>
<feature type="transmembrane region" description="Helical" evidence="7">
    <location>
        <begin position="349"/>
        <end position="369"/>
    </location>
</feature>
<accession>A0ABS9X024</accession>
<evidence type="ECO:0000259" key="8">
    <source>
        <dbReference type="Pfam" id="PF02706"/>
    </source>
</evidence>
<feature type="domain" description="Polysaccharide chain length determinant N-terminal" evidence="8">
    <location>
        <begin position="78"/>
        <end position="181"/>
    </location>
</feature>
<feature type="region of interest" description="Disordered" evidence="6">
    <location>
        <begin position="1"/>
        <end position="52"/>
    </location>
</feature>
<evidence type="ECO:0000259" key="9">
    <source>
        <dbReference type="Pfam" id="PF13807"/>
    </source>
</evidence>
<evidence type="ECO:0000256" key="6">
    <source>
        <dbReference type="SAM" id="MobiDB-lite"/>
    </source>
</evidence>
<reference evidence="10" key="1">
    <citation type="submission" date="2022-01" db="EMBL/GenBank/DDBJ databases">
        <title>Colwellia maritima, isolated from seawater.</title>
        <authorList>
            <person name="Kristyanto S."/>
            <person name="Jung J."/>
            <person name="Jeon C.O."/>
        </authorList>
    </citation>
    <scope>NUCLEOTIDE SEQUENCE</scope>
    <source>
        <strain evidence="10">MSW7</strain>
    </source>
</reference>
<comment type="caution">
    <text evidence="10">The sequence shown here is derived from an EMBL/GenBank/DDBJ whole genome shotgun (WGS) entry which is preliminary data.</text>
</comment>
<feature type="compositionally biased region" description="Low complexity" evidence="6">
    <location>
        <begin position="17"/>
        <end position="32"/>
    </location>
</feature>
<evidence type="ECO:0000256" key="1">
    <source>
        <dbReference type="ARBA" id="ARBA00004651"/>
    </source>
</evidence>
<dbReference type="PANTHER" id="PTHR32309:SF13">
    <property type="entry name" value="FERRIC ENTEROBACTIN TRANSPORT PROTEIN FEPE"/>
    <property type="match status" value="1"/>
</dbReference>
<keyword evidence="2" id="KW-1003">Cell membrane</keyword>
<name>A0ABS9X024_9GAMM</name>
<feature type="domain" description="Tyrosine-protein kinase G-rich" evidence="9">
    <location>
        <begin position="302"/>
        <end position="371"/>
    </location>
</feature>
<dbReference type="Proteomes" id="UP001139646">
    <property type="component" value="Unassembled WGS sequence"/>
</dbReference>
<keyword evidence="11" id="KW-1185">Reference proteome</keyword>